<reference evidence="1 2" key="1">
    <citation type="journal article" date="2019" name="Nat. Ecol. Evol.">
        <title>Megaphylogeny resolves global patterns of mushroom evolution.</title>
        <authorList>
            <person name="Varga T."/>
            <person name="Krizsan K."/>
            <person name="Foldi C."/>
            <person name="Dima B."/>
            <person name="Sanchez-Garcia M."/>
            <person name="Sanchez-Ramirez S."/>
            <person name="Szollosi G.J."/>
            <person name="Szarkandi J.G."/>
            <person name="Papp V."/>
            <person name="Albert L."/>
            <person name="Andreopoulos W."/>
            <person name="Angelini C."/>
            <person name="Antonin V."/>
            <person name="Barry K.W."/>
            <person name="Bougher N.L."/>
            <person name="Buchanan P."/>
            <person name="Buyck B."/>
            <person name="Bense V."/>
            <person name="Catcheside P."/>
            <person name="Chovatia M."/>
            <person name="Cooper J."/>
            <person name="Damon W."/>
            <person name="Desjardin D."/>
            <person name="Finy P."/>
            <person name="Geml J."/>
            <person name="Haridas S."/>
            <person name="Hughes K."/>
            <person name="Justo A."/>
            <person name="Karasinski D."/>
            <person name="Kautmanova I."/>
            <person name="Kiss B."/>
            <person name="Kocsube S."/>
            <person name="Kotiranta H."/>
            <person name="LaButti K.M."/>
            <person name="Lechner B.E."/>
            <person name="Liimatainen K."/>
            <person name="Lipzen A."/>
            <person name="Lukacs Z."/>
            <person name="Mihaltcheva S."/>
            <person name="Morgado L.N."/>
            <person name="Niskanen T."/>
            <person name="Noordeloos M.E."/>
            <person name="Ohm R.A."/>
            <person name="Ortiz-Santana B."/>
            <person name="Ovrebo C."/>
            <person name="Racz N."/>
            <person name="Riley R."/>
            <person name="Savchenko A."/>
            <person name="Shiryaev A."/>
            <person name="Soop K."/>
            <person name="Spirin V."/>
            <person name="Szebenyi C."/>
            <person name="Tomsovsky M."/>
            <person name="Tulloss R.E."/>
            <person name="Uehling J."/>
            <person name="Grigoriev I.V."/>
            <person name="Vagvolgyi C."/>
            <person name="Papp T."/>
            <person name="Martin F.M."/>
            <person name="Miettinen O."/>
            <person name="Hibbett D.S."/>
            <person name="Nagy L.G."/>
        </authorList>
    </citation>
    <scope>NUCLEOTIDE SEQUENCE [LARGE SCALE GENOMIC DNA]</scope>
    <source>
        <strain evidence="1 2">NL-1719</strain>
    </source>
</reference>
<name>A0ACD3AX35_9AGAR</name>
<dbReference type="Proteomes" id="UP000308600">
    <property type="component" value="Unassembled WGS sequence"/>
</dbReference>
<accession>A0ACD3AX35</accession>
<proteinExistence type="predicted"/>
<evidence type="ECO:0000313" key="1">
    <source>
        <dbReference type="EMBL" id="TFK70181.1"/>
    </source>
</evidence>
<sequence length="89" mass="10036">MKPTGIVDSELVPLDDTRIHPEDYELARKMAISTLELDKEDIHDEHPSLVVLAFMHDPENEKKLAELNLKKLPSNTENLSDFQAPIGTS</sequence>
<gene>
    <name evidence="1" type="ORF">BDN72DRAFT_896656</name>
</gene>
<protein>
    <submittedName>
        <fullName evidence="1">Uncharacterized protein</fullName>
    </submittedName>
</protein>
<keyword evidence="2" id="KW-1185">Reference proteome</keyword>
<organism evidence="1 2">
    <name type="scientific">Pluteus cervinus</name>
    <dbReference type="NCBI Taxonomy" id="181527"/>
    <lineage>
        <taxon>Eukaryota</taxon>
        <taxon>Fungi</taxon>
        <taxon>Dikarya</taxon>
        <taxon>Basidiomycota</taxon>
        <taxon>Agaricomycotina</taxon>
        <taxon>Agaricomycetes</taxon>
        <taxon>Agaricomycetidae</taxon>
        <taxon>Agaricales</taxon>
        <taxon>Pluteineae</taxon>
        <taxon>Pluteaceae</taxon>
        <taxon>Pluteus</taxon>
    </lineage>
</organism>
<evidence type="ECO:0000313" key="2">
    <source>
        <dbReference type="Proteomes" id="UP000308600"/>
    </source>
</evidence>
<dbReference type="EMBL" id="ML208317">
    <property type="protein sequence ID" value="TFK70181.1"/>
    <property type="molecule type" value="Genomic_DNA"/>
</dbReference>